<dbReference type="InterPro" id="IPR003838">
    <property type="entry name" value="ABC3_permease_C"/>
</dbReference>
<evidence type="ECO:0000259" key="8">
    <source>
        <dbReference type="Pfam" id="PF02687"/>
    </source>
</evidence>
<evidence type="ECO:0000313" key="10">
    <source>
        <dbReference type="Proteomes" id="UP000819052"/>
    </source>
</evidence>
<dbReference type="PANTHER" id="PTHR30489:SF0">
    <property type="entry name" value="LIPOPROTEIN-RELEASING SYSTEM TRANSMEMBRANE PROTEIN LOLE"/>
    <property type="match status" value="1"/>
</dbReference>
<evidence type="ECO:0000256" key="1">
    <source>
        <dbReference type="ARBA" id="ARBA00004651"/>
    </source>
</evidence>
<feature type="transmembrane region" description="Helical" evidence="7">
    <location>
        <begin position="368"/>
        <end position="388"/>
    </location>
</feature>
<organism evidence="9 10">
    <name type="scientific">Massilia aquatica</name>
    <dbReference type="NCBI Taxonomy" id="2609000"/>
    <lineage>
        <taxon>Bacteria</taxon>
        <taxon>Pseudomonadati</taxon>
        <taxon>Pseudomonadota</taxon>
        <taxon>Betaproteobacteria</taxon>
        <taxon>Burkholderiales</taxon>
        <taxon>Oxalobacteraceae</taxon>
        <taxon>Telluria group</taxon>
        <taxon>Massilia</taxon>
    </lineage>
</organism>
<keyword evidence="3" id="KW-1003">Cell membrane</keyword>
<gene>
    <name evidence="9" type="ORF">F1609_19300</name>
</gene>
<evidence type="ECO:0000256" key="3">
    <source>
        <dbReference type="ARBA" id="ARBA00022475"/>
    </source>
</evidence>
<keyword evidence="6 7" id="KW-0472">Membrane</keyword>
<evidence type="ECO:0000256" key="4">
    <source>
        <dbReference type="ARBA" id="ARBA00022692"/>
    </source>
</evidence>
<dbReference type="Proteomes" id="UP000819052">
    <property type="component" value="Unassembled WGS sequence"/>
</dbReference>
<dbReference type="PANTHER" id="PTHR30489">
    <property type="entry name" value="LIPOPROTEIN-RELEASING SYSTEM TRANSMEMBRANE PROTEIN LOLE"/>
    <property type="match status" value="1"/>
</dbReference>
<evidence type="ECO:0000256" key="6">
    <source>
        <dbReference type="ARBA" id="ARBA00023136"/>
    </source>
</evidence>
<feature type="transmembrane region" description="Helical" evidence="7">
    <location>
        <begin position="313"/>
        <end position="342"/>
    </location>
</feature>
<evidence type="ECO:0000313" key="9">
    <source>
        <dbReference type="EMBL" id="NHZ42302.1"/>
    </source>
</evidence>
<dbReference type="EMBL" id="VVIW01000011">
    <property type="protein sequence ID" value="NHZ42302.1"/>
    <property type="molecule type" value="Genomic_DNA"/>
</dbReference>
<dbReference type="RefSeq" id="WP_167078176.1">
    <property type="nucleotide sequence ID" value="NZ_VVIW01000011.1"/>
</dbReference>
<comment type="subcellular location">
    <subcellularLocation>
        <location evidence="1">Cell membrane</location>
        <topology evidence="1">Multi-pass membrane protein</topology>
    </subcellularLocation>
</comment>
<evidence type="ECO:0000256" key="5">
    <source>
        <dbReference type="ARBA" id="ARBA00022989"/>
    </source>
</evidence>
<reference evidence="9 10" key="1">
    <citation type="submission" date="2019-09" db="EMBL/GenBank/DDBJ databases">
        <title>Taxonomy of Antarctic Massilia spp.: description of Massilia rubra sp. nov., Massilia aquatica sp. nov., Massilia mucilaginosa sp. nov., Massilia frigida sp. nov. isolated from streams, lakes and regoliths.</title>
        <authorList>
            <person name="Holochova P."/>
            <person name="Sedlacek I."/>
            <person name="Kralova S."/>
            <person name="Maslanova I."/>
            <person name="Busse H.-J."/>
            <person name="Stankova E."/>
            <person name="Vrbovska V."/>
            <person name="Kovarovic V."/>
            <person name="Bartak M."/>
            <person name="Svec P."/>
            <person name="Pantucek R."/>
        </authorList>
    </citation>
    <scope>NUCLEOTIDE SEQUENCE [LARGE SCALE GENOMIC DNA]</scope>
    <source>
        <strain evidence="9 10">CCM 8693</strain>
    </source>
</reference>
<dbReference type="InterPro" id="IPR051447">
    <property type="entry name" value="Lipoprotein-release_system"/>
</dbReference>
<dbReference type="Pfam" id="PF02687">
    <property type="entry name" value="FtsX"/>
    <property type="match status" value="1"/>
</dbReference>
<feature type="transmembrane region" description="Helical" evidence="7">
    <location>
        <begin position="272"/>
        <end position="293"/>
    </location>
</feature>
<keyword evidence="10" id="KW-1185">Reference proteome</keyword>
<keyword evidence="5 7" id="KW-1133">Transmembrane helix</keyword>
<evidence type="ECO:0000256" key="2">
    <source>
        <dbReference type="ARBA" id="ARBA00005236"/>
    </source>
</evidence>
<sequence length="401" mass="41288">MSPYRLALRTLLLNRPRNVLATLLIAASLCVLDLFAGSIASTRAGIEYQAVIVERMGHLTVLPGAASGAPRQLRRFSADEAGRVRSLLAGVKGIALVVPEMSVSGIATTGERSATFAATGVPDAAAGTVLQAAPGKLQAGVDNGVAISQAKAAALTLRVGSAVTLTAAVPDAAPRQLVAQVVDVYQEGGGAGEGKARSMLMPLALAQDLLNTGSIERFVVFLSDPALMEQQRSALAAALRKAGVQAEVRTWQELSQAYMRARSASDLAFDSIAGMVFAVIAASIAATMSINVLERRREVATLRALGMRSHSVFLMLVTEALGMAVMGVAASLIGSGVIAWVINRMSLSDGAPQALAGAMPVELDVNRMMMAVAAVLAVALMAALVPAFKAARAHVAVGLVG</sequence>
<protein>
    <submittedName>
        <fullName evidence="9">FtsX-like permease family protein</fullName>
    </submittedName>
</protein>
<comment type="similarity">
    <text evidence="2">Belongs to the ABC-4 integral membrane protein family. LolC/E subfamily.</text>
</comment>
<proteinExistence type="inferred from homology"/>
<feature type="domain" description="ABC3 transporter permease C-terminal" evidence="8">
    <location>
        <begin position="272"/>
        <end position="393"/>
    </location>
</feature>
<comment type="caution">
    <text evidence="9">The sequence shown here is derived from an EMBL/GenBank/DDBJ whole genome shotgun (WGS) entry which is preliminary data.</text>
</comment>
<accession>A0ABX0MDH2</accession>
<name>A0ABX0MDH2_9BURK</name>
<keyword evidence="4 7" id="KW-0812">Transmembrane</keyword>
<evidence type="ECO:0000256" key="7">
    <source>
        <dbReference type="SAM" id="Phobius"/>
    </source>
</evidence>